<gene>
    <name evidence="3" type="ORF">GCM10010305_01380</name>
</gene>
<feature type="domain" description="ATP-grasp" evidence="2">
    <location>
        <begin position="148"/>
        <end position="353"/>
    </location>
</feature>
<comment type="caution">
    <text evidence="3">The sequence shown here is derived from an EMBL/GenBank/DDBJ whole genome shotgun (WGS) entry which is preliminary data.</text>
</comment>
<dbReference type="EMBL" id="BMUL01000001">
    <property type="protein sequence ID" value="GHA63692.1"/>
    <property type="molecule type" value="Genomic_DNA"/>
</dbReference>
<keyword evidence="4" id="KW-1185">Reference proteome</keyword>
<dbReference type="SUPFAM" id="SSF56059">
    <property type="entry name" value="Glutathione synthetase ATP-binding domain-like"/>
    <property type="match status" value="1"/>
</dbReference>
<keyword evidence="1" id="KW-0067">ATP-binding</keyword>
<organism evidence="3 4">
    <name type="scientific">Streptomyces termitum</name>
    <dbReference type="NCBI Taxonomy" id="67368"/>
    <lineage>
        <taxon>Bacteria</taxon>
        <taxon>Bacillati</taxon>
        <taxon>Actinomycetota</taxon>
        <taxon>Actinomycetes</taxon>
        <taxon>Kitasatosporales</taxon>
        <taxon>Streptomycetaceae</taxon>
        <taxon>Streptomyces</taxon>
    </lineage>
</organism>
<reference evidence="3" key="1">
    <citation type="journal article" date="2014" name="Int. J. Syst. Evol. Microbiol.">
        <title>Complete genome sequence of Corynebacterium casei LMG S-19264T (=DSM 44701T), isolated from a smear-ripened cheese.</title>
        <authorList>
            <consortium name="US DOE Joint Genome Institute (JGI-PGF)"/>
            <person name="Walter F."/>
            <person name="Albersmeier A."/>
            <person name="Kalinowski J."/>
            <person name="Ruckert C."/>
        </authorList>
    </citation>
    <scope>NUCLEOTIDE SEQUENCE</scope>
    <source>
        <strain evidence="3">JCM 4518</strain>
    </source>
</reference>
<keyword evidence="1" id="KW-0547">Nucleotide-binding</keyword>
<evidence type="ECO:0000313" key="3">
    <source>
        <dbReference type="EMBL" id="GHA63692.1"/>
    </source>
</evidence>
<proteinExistence type="predicted"/>
<evidence type="ECO:0000313" key="4">
    <source>
        <dbReference type="Proteomes" id="UP000644020"/>
    </source>
</evidence>
<accession>A0A918SPF7</accession>
<reference evidence="3" key="2">
    <citation type="submission" date="2020-09" db="EMBL/GenBank/DDBJ databases">
        <authorList>
            <person name="Sun Q."/>
            <person name="Ohkuma M."/>
        </authorList>
    </citation>
    <scope>NUCLEOTIDE SEQUENCE</scope>
    <source>
        <strain evidence="3">JCM 4518</strain>
    </source>
</reference>
<protein>
    <recommendedName>
        <fullName evidence="2">ATP-grasp domain-containing protein</fullName>
    </recommendedName>
</protein>
<dbReference type="RefSeq" id="WP_189974320.1">
    <property type="nucleotide sequence ID" value="NZ_BMUL01000001.1"/>
</dbReference>
<dbReference type="GO" id="GO:0005524">
    <property type="term" value="F:ATP binding"/>
    <property type="evidence" value="ECO:0007669"/>
    <property type="project" value="UniProtKB-UniRule"/>
</dbReference>
<dbReference type="Proteomes" id="UP000644020">
    <property type="component" value="Unassembled WGS sequence"/>
</dbReference>
<dbReference type="InterPro" id="IPR011761">
    <property type="entry name" value="ATP-grasp"/>
</dbReference>
<evidence type="ECO:0000259" key="2">
    <source>
        <dbReference type="PROSITE" id="PS50975"/>
    </source>
</evidence>
<dbReference type="Gene3D" id="3.30.470.20">
    <property type="entry name" value="ATP-grasp fold, B domain"/>
    <property type="match status" value="1"/>
</dbReference>
<dbReference type="PROSITE" id="PS50975">
    <property type="entry name" value="ATP_GRASP"/>
    <property type="match status" value="1"/>
</dbReference>
<sequence>MTAWMSPVDTGLAEAAGTALARVLDGRPLVSAERFGSSMRTLYAGPGPIRQARPALAVGCYPGWEPAAPGTVLAAEDRTGRRGPAERHSWMEAVDADAVRWLAELPKPPVIAAWYATGRLRRWAGPGGTVAAIDGRLRSVIEDKAAFDALLEAAGVPQRMRIPCVRIDGMLPSLAELRRRVGSARLVVQAGADSGGRGTVFVDHDADLARAAALSGPYKVAAFITGWSSNTTVLSVPTASGGVALYVDRPSHKAVGIAEAGIGPGKSAGNDWSRPWPEEASAELVDAAVRIGRHLWAEHRMAGLFGLDALLTAEGRVMFNEINCRNQGTTEVSAVNQQLRGLPPFLAAHLTVVLGGRPDWLPDPDGFNEATLHAAARGGPGPYYLKLRHRGAEPVRVSGLGGPGVYRAEGGRLVWVRPGAHPACANADLGEALLANLPAEHVVCLPGAELGTAEALTAGPGTPFAAPHQLSVFGDAVLDALAAHLTPVRSDSREVTPS</sequence>
<dbReference type="GO" id="GO:0046872">
    <property type="term" value="F:metal ion binding"/>
    <property type="evidence" value="ECO:0007669"/>
    <property type="project" value="InterPro"/>
</dbReference>
<evidence type="ECO:0000256" key="1">
    <source>
        <dbReference type="PROSITE-ProRule" id="PRU00409"/>
    </source>
</evidence>
<dbReference type="AlphaFoldDB" id="A0A918SPF7"/>
<name>A0A918SPF7_9ACTN</name>